<proteinExistence type="predicted"/>
<dbReference type="Gene3D" id="1.10.10.410">
    <property type="match status" value="1"/>
</dbReference>
<dbReference type="InterPro" id="IPR042184">
    <property type="entry name" value="YqeY/Aim41_N"/>
</dbReference>
<reference evidence="1 3" key="3">
    <citation type="submission" date="2019-07" db="EMBL/GenBank/DDBJ databases">
        <title>Whole genome shotgun sequence of Methylobacterium oxalidis NBRC 107715.</title>
        <authorList>
            <person name="Hosoyama A."/>
            <person name="Uohara A."/>
            <person name="Ohji S."/>
            <person name="Ichikawa N."/>
        </authorList>
    </citation>
    <scope>NUCLEOTIDE SEQUENCE [LARGE SCALE GENOMIC DNA]</scope>
    <source>
        <strain evidence="1 3">NBRC 107715</strain>
    </source>
</reference>
<keyword evidence="4" id="KW-1185">Reference proteome</keyword>
<dbReference type="GO" id="GO:0016884">
    <property type="term" value="F:carbon-nitrogen ligase activity, with glutamine as amido-N-donor"/>
    <property type="evidence" value="ECO:0007669"/>
    <property type="project" value="InterPro"/>
</dbReference>
<dbReference type="Gene3D" id="1.10.1510.10">
    <property type="entry name" value="Uncharacterised protein YqeY/AIM41 PF09424, N-terminal domain"/>
    <property type="match status" value="1"/>
</dbReference>
<accession>A0A512J3V3</accession>
<dbReference type="Proteomes" id="UP000321960">
    <property type="component" value="Unassembled WGS sequence"/>
</dbReference>
<evidence type="ECO:0000313" key="2">
    <source>
        <dbReference type="EMBL" id="GLS62692.1"/>
    </source>
</evidence>
<reference evidence="2" key="4">
    <citation type="submission" date="2023-01" db="EMBL/GenBank/DDBJ databases">
        <title>Draft genome sequence of Methylobacterium oxalidis strain NBRC 107715.</title>
        <authorList>
            <person name="Sun Q."/>
            <person name="Mori K."/>
        </authorList>
    </citation>
    <scope>NUCLEOTIDE SEQUENCE</scope>
    <source>
        <strain evidence="2">NBRC 107715</strain>
    </source>
</reference>
<gene>
    <name evidence="2" type="ORF">GCM10007888_10730</name>
    <name evidence="1" type="ORF">MOX02_26580</name>
</gene>
<evidence type="ECO:0000313" key="3">
    <source>
        <dbReference type="Proteomes" id="UP000321960"/>
    </source>
</evidence>
<dbReference type="EMBL" id="BJZU01000049">
    <property type="protein sequence ID" value="GEP04620.1"/>
    <property type="molecule type" value="Genomic_DNA"/>
</dbReference>
<sequence>MAPAGGRLNRRKSQATQQIFELERPMSLRERLTAEMKEAMKAGEKAKLATVRMIQAAIKDRDIEARGAGKGQATEDEVLALLQKMIKQRNESAGVYDQGGRPELAENERNEAAIIAGFLPQQMDEAETRAAIEAAIAETGAAGPKDMGKVIGALKGKYAGRMDFSKASGLVKDALNAKA</sequence>
<dbReference type="InterPro" id="IPR019004">
    <property type="entry name" value="YqeY/Aim41"/>
</dbReference>
<organism evidence="1 3">
    <name type="scientific">Methylobacterium oxalidis</name>
    <dbReference type="NCBI Taxonomy" id="944322"/>
    <lineage>
        <taxon>Bacteria</taxon>
        <taxon>Pseudomonadati</taxon>
        <taxon>Pseudomonadota</taxon>
        <taxon>Alphaproteobacteria</taxon>
        <taxon>Hyphomicrobiales</taxon>
        <taxon>Methylobacteriaceae</taxon>
        <taxon>Methylobacterium</taxon>
    </lineage>
</organism>
<dbReference type="PANTHER" id="PTHR28055">
    <property type="entry name" value="ALTERED INHERITANCE OF MITOCHONDRIA PROTEIN 41, MITOCHONDRIAL"/>
    <property type="match status" value="1"/>
</dbReference>
<dbReference type="EMBL" id="BSPK01000016">
    <property type="protein sequence ID" value="GLS62692.1"/>
    <property type="molecule type" value="Genomic_DNA"/>
</dbReference>
<dbReference type="InterPro" id="IPR023168">
    <property type="entry name" value="GatB_Yqey_C_2"/>
</dbReference>
<dbReference type="Pfam" id="PF09424">
    <property type="entry name" value="YqeY"/>
    <property type="match status" value="1"/>
</dbReference>
<dbReference type="GO" id="GO:0016740">
    <property type="term" value="F:transferase activity"/>
    <property type="evidence" value="ECO:0007669"/>
    <property type="project" value="UniProtKB-KW"/>
</dbReference>
<protein>
    <submittedName>
        <fullName evidence="1">Aspartyl-tRNA amidotransferase subunit B</fullName>
    </submittedName>
</protein>
<keyword evidence="1" id="KW-0808">Transferase</keyword>
<dbReference type="AlphaFoldDB" id="A0A512J3V3"/>
<dbReference type="Proteomes" id="UP001156856">
    <property type="component" value="Unassembled WGS sequence"/>
</dbReference>
<evidence type="ECO:0000313" key="4">
    <source>
        <dbReference type="Proteomes" id="UP001156856"/>
    </source>
</evidence>
<reference evidence="4" key="2">
    <citation type="journal article" date="2019" name="Int. J. Syst. Evol. Microbiol.">
        <title>The Global Catalogue of Microorganisms (GCM) 10K type strain sequencing project: providing services to taxonomists for standard genome sequencing and annotation.</title>
        <authorList>
            <consortium name="The Broad Institute Genomics Platform"/>
            <consortium name="The Broad Institute Genome Sequencing Center for Infectious Disease"/>
            <person name="Wu L."/>
            <person name="Ma J."/>
        </authorList>
    </citation>
    <scope>NUCLEOTIDE SEQUENCE [LARGE SCALE GENOMIC DNA]</scope>
    <source>
        <strain evidence="4">NBRC 107715</strain>
    </source>
</reference>
<name>A0A512J3V3_9HYPH</name>
<reference evidence="2" key="1">
    <citation type="journal article" date="2014" name="Int. J. Syst. Evol. Microbiol.">
        <title>Complete genome of a new Firmicutes species belonging to the dominant human colonic microbiota ('Ruminococcus bicirculans') reveals two chromosomes and a selective capacity to utilize plant glucans.</title>
        <authorList>
            <consortium name="NISC Comparative Sequencing Program"/>
            <person name="Wegmann U."/>
            <person name="Louis P."/>
            <person name="Goesmann A."/>
            <person name="Henrissat B."/>
            <person name="Duncan S.H."/>
            <person name="Flint H.J."/>
        </authorList>
    </citation>
    <scope>NUCLEOTIDE SEQUENCE</scope>
    <source>
        <strain evidence="2">NBRC 107715</strain>
    </source>
</reference>
<evidence type="ECO:0000313" key="1">
    <source>
        <dbReference type="EMBL" id="GEP04620.1"/>
    </source>
</evidence>
<dbReference type="SUPFAM" id="SSF89095">
    <property type="entry name" value="GatB/YqeY motif"/>
    <property type="match status" value="1"/>
</dbReference>
<dbReference type="InterPro" id="IPR003789">
    <property type="entry name" value="Asn/Gln_tRNA_amidoTrase-B-like"/>
</dbReference>
<dbReference type="PANTHER" id="PTHR28055:SF1">
    <property type="entry name" value="ALTERED INHERITANCE OF MITOCHONDRIA PROTEIN 41, MITOCHONDRIAL"/>
    <property type="match status" value="1"/>
</dbReference>
<comment type="caution">
    <text evidence="1">The sequence shown here is derived from an EMBL/GenBank/DDBJ whole genome shotgun (WGS) entry which is preliminary data.</text>
</comment>